<dbReference type="EMBL" id="CP002886">
    <property type="protein sequence ID" value="AEW75295.1"/>
    <property type="molecule type" value="Genomic_DNA"/>
</dbReference>
<name>G8LEQ3_9ENTR</name>
<protein>
    <submittedName>
        <fullName evidence="1">Tail Fiber Assembly Protein</fullName>
    </submittedName>
</protein>
<dbReference type="KEGG" id="eec:EcWSU1_03867"/>
<accession>G8LEQ3</accession>
<dbReference type="InterPro" id="IPR003458">
    <property type="entry name" value="Phage_T4_Gp38_tail_assem"/>
</dbReference>
<dbReference type="Pfam" id="PF02413">
    <property type="entry name" value="Caudo_TAP"/>
    <property type="match status" value="1"/>
</dbReference>
<proteinExistence type="predicted"/>
<organism evidence="1 2">
    <name type="scientific">Enterobacter ludwigii</name>
    <dbReference type="NCBI Taxonomy" id="299767"/>
    <lineage>
        <taxon>Bacteria</taxon>
        <taxon>Pseudomonadati</taxon>
        <taxon>Pseudomonadota</taxon>
        <taxon>Gammaproteobacteria</taxon>
        <taxon>Enterobacterales</taxon>
        <taxon>Enterobacteriaceae</taxon>
        <taxon>Enterobacter</taxon>
        <taxon>Enterobacter cloacae complex</taxon>
    </lineage>
</organism>
<reference evidence="1 2" key="1">
    <citation type="journal article" date="2011" name="Stand. Genomic Sci.">
        <title>Complete genome of the onion pathogen Enterobacter cloacae EcWSU1.</title>
        <authorList>
            <person name="Humann J.L."/>
            <person name="Wildung M."/>
            <person name="Cheng C.H."/>
            <person name="Lee T."/>
            <person name="Stewart J.E."/>
            <person name="Drew J.C."/>
            <person name="Triplett E.W."/>
            <person name="Main D."/>
            <person name="Schroeder B.K."/>
        </authorList>
    </citation>
    <scope>NUCLEOTIDE SEQUENCE [LARGE SCALE GENOMIC DNA]</scope>
    <source>
        <strain evidence="1 2">EcWSU1</strain>
    </source>
</reference>
<evidence type="ECO:0000313" key="1">
    <source>
        <dbReference type="EMBL" id="AEW75295.1"/>
    </source>
</evidence>
<dbReference type="Proteomes" id="UP000007838">
    <property type="component" value="Chromosome"/>
</dbReference>
<dbReference type="AlphaFoldDB" id="G8LEQ3"/>
<evidence type="ECO:0000313" key="2">
    <source>
        <dbReference type="Proteomes" id="UP000007838"/>
    </source>
</evidence>
<dbReference type="HOGENOM" id="CLU_094206_1_0_6"/>
<gene>
    <name evidence="1" type="primary">tfaE</name>
    <name evidence="1" type="ORF">EcWSU1_03867</name>
</gene>
<dbReference type="eggNOG" id="COG2110">
    <property type="taxonomic scope" value="Bacteria"/>
</dbReference>
<sequence>MGYCGLRIRIINMMLMKNFTATTKQLDGVSIMVFIDEDGNDWYKSQGEFSTTTLKFMFDEKGNVVAASWDASMLAPENLSVSEIEKKSVPVNFFEPGKRWVYDGEKITPFVYSQEELHQQAKDQLDRLLSDAREKIVIPQTKLMAGRTLTDSQLKELNTWLDYIDELEACDITVRPVNFPETPQ</sequence>